<dbReference type="STRING" id="343013.SAMN04489707_102765"/>
<evidence type="ECO:0000313" key="3">
    <source>
        <dbReference type="EMBL" id="SFU85946.1"/>
    </source>
</evidence>
<dbReference type="Pfam" id="PF17891">
    <property type="entry name" value="FluMu_N"/>
    <property type="match status" value="1"/>
</dbReference>
<dbReference type="Gene3D" id="3.40.5.80">
    <property type="match status" value="1"/>
</dbReference>
<dbReference type="InterPro" id="IPR041227">
    <property type="entry name" value="FluMu_N"/>
</dbReference>
<dbReference type="EMBL" id="FPBX01000027">
    <property type="protein sequence ID" value="SFU85946.1"/>
    <property type="molecule type" value="Genomic_DNA"/>
</dbReference>
<keyword evidence="4" id="KW-1185">Reference proteome</keyword>
<evidence type="ECO:0000259" key="2">
    <source>
        <dbReference type="Pfam" id="PF17891"/>
    </source>
</evidence>
<gene>
    <name evidence="3" type="ORF">SAMN04489707_102765</name>
</gene>
<sequence length="95" mass="10268">MATAKDTRAKVRTSAPAPKAKPQNDTQLVLVVTPKVEGFRRAGFAFSGETRLPLADLSDKQYEQLTREPMLVTYLAEAEAVADTAAAEDEDEASV</sequence>
<protein>
    <recommendedName>
        <fullName evidence="2">Mu-like prophage FluMu N-terminal domain-containing protein</fullName>
    </recommendedName>
</protein>
<evidence type="ECO:0000313" key="4">
    <source>
        <dbReference type="Proteomes" id="UP000183656"/>
    </source>
</evidence>
<dbReference type="Proteomes" id="UP000183656">
    <property type="component" value="Unassembled WGS sequence"/>
</dbReference>
<dbReference type="RefSeq" id="WP_054256689.1">
    <property type="nucleotide sequence ID" value="NZ_CYIG01000022.1"/>
</dbReference>
<dbReference type="OrthoDB" id="9157490at2"/>
<dbReference type="AlphaFoldDB" id="A0A1I7JL83"/>
<dbReference type="SUPFAM" id="SSF160059">
    <property type="entry name" value="PriA/YqbF domain"/>
    <property type="match status" value="1"/>
</dbReference>
<feature type="domain" description="Mu-like prophage FluMu N-terminal" evidence="2">
    <location>
        <begin position="29"/>
        <end position="73"/>
    </location>
</feature>
<organism evidence="3 4">
    <name type="scientific">Paenacidovorax caeni</name>
    <dbReference type="NCBI Taxonomy" id="343013"/>
    <lineage>
        <taxon>Bacteria</taxon>
        <taxon>Pseudomonadati</taxon>
        <taxon>Pseudomonadota</taxon>
        <taxon>Betaproteobacteria</taxon>
        <taxon>Burkholderiales</taxon>
        <taxon>Comamonadaceae</taxon>
        <taxon>Paenacidovorax</taxon>
    </lineage>
</organism>
<evidence type="ECO:0000256" key="1">
    <source>
        <dbReference type="SAM" id="MobiDB-lite"/>
    </source>
</evidence>
<reference evidence="3 4" key="1">
    <citation type="submission" date="2016-10" db="EMBL/GenBank/DDBJ databases">
        <authorList>
            <person name="de Groot N.N."/>
        </authorList>
    </citation>
    <scope>NUCLEOTIDE SEQUENCE [LARGE SCALE GENOMIC DNA]</scope>
    <source>
        <strain evidence="3 4">R-24608</strain>
    </source>
</reference>
<feature type="region of interest" description="Disordered" evidence="1">
    <location>
        <begin position="1"/>
        <end position="25"/>
    </location>
</feature>
<accession>A0A1I7JL83</accession>
<proteinExistence type="predicted"/>
<name>A0A1I7JL83_9BURK</name>